<protein>
    <submittedName>
        <fullName evidence="1">Uncharacterized protein</fullName>
    </submittedName>
</protein>
<evidence type="ECO:0000313" key="1">
    <source>
        <dbReference type="EMBL" id="QHS99490.1"/>
    </source>
</evidence>
<reference evidence="1" key="1">
    <citation type="journal article" date="2020" name="Nature">
        <title>Giant virus diversity and host interactions through global metagenomics.</title>
        <authorList>
            <person name="Schulz F."/>
            <person name="Roux S."/>
            <person name="Paez-Espino D."/>
            <person name="Jungbluth S."/>
            <person name="Walsh D.A."/>
            <person name="Denef V.J."/>
            <person name="McMahon K.D."/>
            <person name="Konstantinidis K.T."/>
            <person name="Eloe-Fadrosh E.A."/>
            <person name="Kyrpides N.C."/>
            <person name="Woyke T."/>
        </authorList>
    </citation>
    <scope>NUCLEOTIDE SEQUENCE</scope>
    <source>
        <strain evidence="1">GVMAG-M-3300020187-37</strain>
    </source>
</reference>
<sequence>MENIFLYLIFLIIGLFISNRLINICGCKDIIEGVCEDLRPGQGQYCQWSEEQCKTKASQNDYNNNFLCLPNRNMFLQTDYFINPEISGDYFDDPMCNIENTTLPAKCFDGKVGSEWRSSRCCVEPPPPAPPSPPPPPGFETCNEQDNEQSLYYPSDSEFPELIREALPDEGPYCSGIRIKTTNDNKGYCKFQPWAIGGHGQRTRYIEQDEWDRMDDYYKQTSEALIRSSYDYCYSRKTQEDCITAHTHLDPEWYPTRDEFCLWTPGYEEDNNETCESITNVNDCRAQPICFWGIPYDGDDSRITDTNYGQRRILSGPDLREAECGWKERKKRFN</sequence>
<proteinExistence type="predicted"/>
<name>A0A6C0C508_9ZZZZ</name>
<accession>A0A6C0C508</accession>
<organism evidence="1">
    <name type="scientific">viral metagenome</name>
    <dbReference type="NCBI Taxonomy" id="1070528"/>
    <lineage>
        <taxon>unclassified sequences</taxon>
        <taxon>metagenomes</taxon>
        <taxon>organismal metagenomes</taxon>
    </lineage>
</organism>
<dbReference type="AlphaFoldDB" id="A0A6C0C508"/>
<dbReference type="EMBL" id="MN739344">
    <property type="protein sequence ID" value="QHS99490.1"/>
    <property type="molecule type" value="Genomic_DNA"/>
</dbReference>